<feature type="domain" description="DH" evidence="2">
    <location>
        <begin position="1"/>
        <end position="96"/>
    </location>
</feature>
<keyword evidence="1" id="KW-0344">Guanine-nucleotide releasing factor</keyword>
<dbReference type="GO" id="GO:0005737">
    <property type="term" value="C:cytoplasm"/>
    <property type="evidence" value="ECO:0007669"/>
    <property type="project" value="TreeGrafter"/>
</dbReference>
<dbReference type="PROSITE" id="PS50010">
    <property type="entry name" value="DH_2"/>
    <property type="match status" value="1"/>
</dbReference>
<evidence type="ECO:0000313" key="3">
    <source>
        <dbReference type="EMBL" id="CAG7676165.1"/>
    </source>
</evidence>
<dbReference type="AlphaFoldDB" id="A0A8J2NSQ9"/>
<protein>
    <recommendedName>
        <fullName evidence="2">DH domain-containing protein</fullName>
    </recommendedName>
</protein>
<dbReference type="Proteomes" id="UP000708208">
    <property type="component" value="Unassembled WGS sequence"/>
</dbReference>
<comment type="caution">
    <text evidence="3">The sequence shown here is derived from an EMBL/GenBank/DDBJ whole genome shotgun (WGS) entry which is preliminary data.</text>
</comment>
<reference evidence="3" key="1">
    <citation type="submission" date="2021-06" db="EMBL/GenBank/DDBJ databases">
        <authorList>
            <person name="Hodson N. C."/>
            <person name="Mongue J. A."/>
            <person name="Jaron S. K."/>
        </authorList>
    </citation>
    <scope>NUCLEOTIDE SEQUENCE</scope>
</reference>
<keyword evidence="4" id="KW-1185">Reference proteome</keyword>
<dbReference type="InterPro" id="IPR000219">
    <property type="entry name" value="DH_dom"/>
</dbReference>
<dbReference type="Pfam" id="PF00621">
    <property type="entry name" value="RhoGEF"/>
    <property type="match status" value="1"/>
</dbReference>
<evidence type="ECO:0000259" key="2">
    <source>
        <dbReference type="PROSITE" id="PS50010"/>
    </source>
</evidence>
<accession>A0A8J2NSQ9</accession>
<feature type="non-terminal residue" evidence="3">
    <location>
        <position position="1"/>
    </location>
</feature>
<dbReference type="InterPro" id="IPR051336">
    <property type="entry name" value="RhoGEF_Guanine_NuclExch_SF"/>
</dbReference>
<dbReference type="GO" id="GO:0005085">
    <property type="term" value="F:guanyl-nucleotide exchange factor activity"/>
    <property type="evidence" value="ECO:0007669"/>
    <property type="project" value="UniProtKB-KW"/>
</dbReference>
<gene>
    <name evidence="3" type="ORF">AFUS01_LOCUS2403</name>
</gene>
<sequence length="96" mass="11303">PQLSFKKILLGNLDEIYEFQSKEFLPQLEEAIVTSIKAVGDVFLETHHRFLSLYSRYCQMLPAIASLRREIGEENPWMELCRKKLNHRLSLDAYTM</sequence>
<organism evidence="3 4">
    <name type="scientific">Allacma fusca</name>
    <dbReference type="NCBI Taxonomy" id="39272"/>
    <lineage>
        <taxon>Eukaryota</taxon>
        <taxon>Metazoa</taxon>
        <taxon>Ecdysozoa</taxon>
        <taxon>Arthropoda</taxon>
        <taxon>Hexapoda</taxon>
        <taxon>Collembola</taxon>
        <taxon>Symphypleona</taxon>
        <taxon>Sminthuridae</taxon>
        <taxon>Allacma</taxon>
    </lineage>
</organism>
<dbReference type="OrthoDB" id="10004999at2759"/>
<feature type="non-terminal residue" evidence="3">
    <location>
        <position position="96"/>
    </location>
</feature>
<proteinExistence type="predicted"/>
<dbReference type="PANTHER" id="PTHR22826:SF211">
    <property type="entry name" value="LD43457P"/>
    <property type="match status" value="1"/>
</dbReference>
<name>A0A8J2NSQ9_9HEXA</name>
<dbReference type="EMBL" id="CAJVCH010013718">
    <property type="protein sequence ID" value="CAG7676165.1"/>
    <property type="molecule type" value="Genomic_DNA"/>
</dbReference>
<dbReference type="PANTHER" id="PTHR22826">
    <property type="entry name" value="RHO GUANINE EXCHANGE FACTOR-RELATED"/>
    <property type="match status" value="1"/>
</dbReference>
<evidence type="ECO:0000313" key="4">
    <source>
        <dbReference type="Proteomes" id="UP000708208"/>
    </source>
</evidence>
<evidence type="ECO:0000256" key="1">
    <source>
        <dbReference type="ARBA" id="ARBA00022658"/>
    </source>
</evidence>